<evidence type="ECO:0000313" key="6">
    <source>
        <dbReference type="Proteomes" id="UP000225358"/>
    </source>
</evidence>
<gene>
    <name evidence="5" type="ORF">ESCO13_00096</name>
</gene>
<dbReference type="InterPro" id="IPR003714">
    <property type="entry name" value="PhoH"/>
</dbReference>
<evidence type="ECO:0000256" key="3">
    <source>
        <dbReference type="SAM" id="MobiDB-lite"/>
    </source>
</evidence>
<dbReference type="PANTHER" id="PTHR30473:SF2">
    <property type="entry name" value="PIN DOMAIN-CONTAINING PROTEIN"/>
    <property type="match status" value="1"/>
</dbReference>
<evidence type="ECO:0000313" key="5">
    <source>
        <dbReference type="EMBL" id="AOQ27221.1"/>
    </source>
</evidence>
<proteinExistence type="predicted"/>
<sequence length="269" mass="29922">MLTTNKGASAPSKRSATMGNKTAAKTQRQKLANSAKIESRYAAKAVGNDDYRLDEFMPEGDQNKIVQSMIWNDLTVVNAPAGTGKTSVALWKALQMLRSGDFRKLLFIKNPTEVGDDQIGFLSGDKTDKLAAHYESTKRIFQQFMTANKLENDIGSGKIELNIPNYLLGATLDNTIVIIDEAQLMSTETLKLLIERAGINTHVIVLGDVRQTYAIKKRSNGLHQILELLYPENEEGVREPIVDFIGYVELTTDDNKRGRLSKLITEVFI</sequence>
<evidence type="ECO:0000256" key="2">
    <source>
        <dbReference type="ARBA" id="ARBA00022840"/>
    </source>
</evidence>
<feature type="region of interest" description="Disordered" evidence="3">
    <location>
        <begin position="1"/>
        <end position="35"/>
    </location>
</feature>
<name>A0A1D7XF98_9CAUD</name>
<accession>A0A1D7XF98</accession>
<feature type="compositionally biased region" description="Polar residues" evidence="3">
    <location>
        <begin position="1"/>
        <end position="32"/>
    </location>
</feature>
<dbReference type="EMBL" id="KX552041">
    <property type="protein sequence ID" value="AOQ27221.1"/>
    <property type="molecule type" value="Genomic_DNA"/>
</dbReference>
<dbReference type="Pfam" id="PF02562">
    <property type="entry name" value="PhoH"/>
    <property type="match status" value="1"/>
</dbReference>
<dbReference type="GO" id="GO:0005524">
    <property type="term" value="F:ATP binding"/>
    <property type="evidence" value="ECO:0007669"/>
    <property type="project" value="UniProtKB-KW"/>
</dbReference>
<dbReference type="Gene3D" id="3.40.50.300">
    <property type="entry name" value="P-loop containing nucleotide triphosphate hydrolases"/>
    <property type="match status" value="1"/>
</dbReference>
<reference evidence="5" key="1">
    <citation type="submission" date="2017-02" db="EMBL/GenBank/DDBJ databases">
        <title>Complete genome sequence of two Escherichia coli phages, vB_EcoM_ ESCO5 and vB_EcoM_ESCO13, which are related to phAPEC8.</title>
        <authorList>
            <person name="Trotereau A."/>
            <person name="Gonnet M."/>
            <person name="Viardot A."/>
            <person name="Lalmanach A.-C."/>
            <person name="Guabiraba R."/>
            <person name="Chanteloup N."/>
            <person name="Schouler C."/>
        </authorList>
    </citation>
    <scope>NUCLEOTIDE SEQUENCE [LARGE SCALE GENOMIC DNA]</scope>
</reference>
<dbReference type="InterPro" id="IPR027417">
    <property type="entry name" value="P-loop_NTPase"/>
</dbReference>
<keyword evidence="6" id="KW-1185">Reference proteome</keyword>
<feature type="domain" description="PhoH-like protein" evidence="4">
    <location>
        <begin position="61"/>
        <end position="266"/>
    </location>
</feature>
<evidence type="ECO:0000256" key="1">
    <source>
        <dbReference type="ARBA" id="ARBA00022741"/>
    </source>
</evidence>
<evidence type="ECO:0000259" key="4">
    <source>
        <dbReference type="Pfam" id="PF02562"/>
    </source>
</evidence>
<dbReference type="InterPro" id="IPR051451">
    <property type="entry name" value="PhoH2-like"/>
</dbReference>
<dbReference type="PANTHER" id="PTHR30473">
    <property type="entry name" value="PROTEIN PHOH"/>
    <property type="match status" value="1"/>
</dbReference>
<organism evidence="5 6">
    <name type="scientific">Escherichia phage ESCO13</name>
    <dbReference type="NCBI Taxonomy" id="1881104"/>
    <lineage>
        <taxon>Viruses</taxon>
        <taxon>Duplodnaviria</taxon>
        <taxon>Heunggongvirae</taxon>
        <taxon>Uroviricota</taxon>
        <taxon>Caudoviricetes</taxon>
        <taxon>Stephanstirmvirinae</taxon>
        <taxon>Phapecoctavirus</taxon>
        <taxon>Phapecoctavirus ESCO13</taxon>
    </lineage>
</organism>
<dbReference type="Proteomes" id="UP000225358">
    <property type="component" value="Segment"/>
</dbReference>
<protein>
    <submittedName>
        <fullName evidence="5">PhoH family protein</fullName>
    </submittedName>
</protein>
<keyword evidence="1" id="KW-0547">Nucleotide-binding</keyword>
<dbReference type="SUPFAM" id="SSF52540">
    <property type="entry name" value="P-loop containing nucleoside triphosphate hydrolases"/>
    <property type="match status" value="1"/>
</dbReference>
<keyword evidence="2" id="KW-0067">ATP-binding</keyword>